<sequence length="136" mass="15572">MNFCLDNAQDPLISNSGAHLSLVAREYLDKKFPNWEKQLLPTKAQNFKSASGKMTSIWTIIKEIVIPHIKGNTRLNPEFLVLENTHIQDLLPETDCQRMYGTNIYNSKNSHITIGTKKEKTLSLNIYHLSNQDTLE</sequence>
<gene>
    <name evidence="1" type="ORF">O181_035233</name>
</gene>
<proteinExistence type="predicted"/>
<evidence type="ECO:0000313" key="1">
    <source>
        <dbReference type="EMBL" id="MBW0495518.1"/>
    </source>
</evidence>
<comment type="caution">
    <text evidence="1">The sequence shown here is derived from an EMBL/GenBank/DDBJ whole genome shotgun (WGS) entry which is preliminary data.</text>
</comment>
<name>A0A9Q3H830_9BASI</name>
<dbReference type="EMBL" id="AVOT02013140">
    <property type="protein sequence ID" value="MBW0495518.1"/>
    <property type="molecule type" value="Genomic_DNA"/>
</dbReference>
<evidence type="ECO:0000313" key="2">
    <source>
        <dbReference type="Proteomes" id="UP000765509"/>
    </source>
</evidence>
<dbReference type="OrthoDB" id="2507422at2759"/>
<accession>A0A9Q3H830</accession>
<protein>
    <submittedName>
        <fullName evidence="1">Uncharacterized protein</fullName>
    </submittedName>
</protein>
<dbReference type="AlphaFoldDB" id="A0A9Q3H830"/>
<reference evidence="1" key="1">
    <citation type="submission" date="2021-03" db="EMBL/GenBank/DDBJ databases">
        <title>Draft genome sequence of rust myrtle Austropuccinia psidii MF-1, a brazilian biotype.</title>
        <authorList>
            <person name="Quecine M.C."/>
            <person name="Pachon D.M.R."/>
            <person name="Bonatelli M.L."/>
            <person name="Correr F.H."/>
            <person name="Franceschini L.M."/>
            <person name="Leite T.F."/>
            <person name="Margarido G.R.A."/>
            <person name="Almeida C.A."/>
            <person name="Ferrarezi J.A."/>
            <person name="Labate C.A."/>
        </authorList>
    </citation>
    <scope>NUCLEOTIDE SEQUENCE</scope>
    <source>
        <strain evidence="1">MF-1</strain>
    </source>
</reference>
<organism evidence="1 2">
    <name type="scientific">Austropuccinia psidii MF-1</name>
    <dbReference type="NCBI Taxonomy" id="1389203"/>
    <lineage>
        <taxon>Eukaryota</taxon>
        <taxon>Fungi</taxon>
        <taxon>Dikarya</taxon>
        <taxon>Basidiomycota</taxon>
        <taxon>Pucciniomycotina</taxon>
        <taxon>Pucciniomycetes</taxon>
        <taxon>Pucciniales</taxon>
        <taxon>Sphaerophragmiaceae</taxon>
        <taxon>Austropuccinia</taxon>
    </lineage>
</organism>
<dbReference type="Proteomes" id="UP000765509">
    <property type="component" value="Unassembled WGS sequence"/>
</dbReference>
<keyword evidence="2" id="KW-1185">Reference proteome</keyword>